<feature type="domain" description="Reverse transcriptase RNase H-like" evidence="10">
    <location>
        <begin position="386"/>
        <end position="495"/>
    </location>
</feature>
<feature type="domain" description="Reverse transcriptase" evidence="9">
    <location>
        <begin position="151"/>
        <end position="225"/>
    </location>
</feature>
<dbReference type="InterPro" id="IPR043502">
    <property type="entry name" value="DNA/RNA_pol_sf"/>
</dbReference>
<evidence type="ECO:0000259" key="9">
    <source>
        <dbReference type="Pfam" id="PF00078"/>
    </source>
</evidence>
<dbReference type="InterPro" id="IPR041373">
    <property type="entry name" value="RT_RNaseH"/>
</dbReference>
<keyword evidence="3" id="KW-0548">Nucleotidyltransferase</keyword>
<evidence type="ECO:0000259" key="10">
    <source>
        <dbReference type="Pfam" id="PF17917"/>
    </source>
</evidence>
<dbReference type="OrthoDB" id="4779436at2759"/>
<feature type="non-terminal residue" evidence="11">
    <location>
        <position position="1"/>
    </location>
</feature>
<evidence type="ECO:0000256" key="4">
    <source>
        <dbReference type="ARBA" id="ARBA00022722"/>
    </source>
</evidence>
<dbReference type="Gene3D" id="3.10.10.10">
    <property type="entry name" value="HIV Type 1 Reverse Transcriptase, subunit A, domain 1"/>
    <property type="match status" value="1"/>
</dbReference>
<keyword evidence="5" id="KW-0064">Aspartyl protease</keyword>
<evidence type="ECO:0000256" key="2">
    <source>
        <dbReference type="ARBA" id="ARBA00022679"/>
    </source>
</evidence>
<evidence type="ECO:0000256" key="3">
    <source>
        <dbReference type="ARBA" id="ARBA00022695"/>
    </source>
</evidence>
<evidence type="ECO:0000256" key="5">
    <source>
        <dbReference type="ARBA" id="ARBA00022750"/>
    </source>
</evidence>
<keyword evidence="6" id="KW-0255">Endonuclease</keyword>
<dbReference type="STRING" id="225359.A0A2S4PIV2"/>
<keyword evidence="1" id="KW-0645">Protease</keyword>
<evidence type="ECO:0000256" key="8">
    <source>
        <dbReference type="ARBA" id="ARBA00022918"/>
    </source>
</evidence>
<keyword evidence="4" id="KW-0540">Nuclease</keyword>
<keyword evidence="8" id="KW-0695">RNA-directed DNA polymerase</keyword>
<dbReference type="Gene3D" id="3.30.70.270">
    <property type="match status" value="2"/>
</dbReference>
<dbReference type="InterPro" id="IPR043128">
    <property type="entry name" value="Rev_trsase/Diguanyl_cyclase"/>
</dbReference>
<dbReference type="AlphaFoldDB" id="A0A2S4PIV2"/>
<dbReference type="InterPro" id="IPR000477">
    <property type="entry name" value="RT_dom"/>
</dbReference>
<dbReference type="GO" id="GO:0006508">
    <property type="term" value="P:proteolysis"/>
    <property type="evidence" value="ECO:0007669"/>
    <property type="project" value="UniProtKB-KW"/>
</dbReference>
<keyword evidence="2" id="KW-0808">Transferase</keyword>
<dbReference type="GO" id="GO:0004190">
    <property type="term" value="F:aspartic-type endopeptidase activity"/>
    <property type="evidence" value="ECO:0007669"/>
    <property type="project" value="UniProtKB-KW"/>
</dbReference>
<dbReference type="PANTHER" id="PTHR33064:SF37">
    <property type="entry name" value="RIBONUCLEASE H"/>
    <property type="match status" value="1"/>
</dbReference>
<reference evidence="11 12" key="1">
    <citation type="submission" date="2017-10" db="EMBL/GenBank/DDBJ databases">
        <title>Development of genomic resources for the powdery mildew, Erysiphe pulchra.</title>
        <authorList>
            <person name="Wadl P.A."/>
            <person name="Mack B.M."/>
            <person name="Moore G."/>
            <person name="Beltz S.B."/>
        </authorList>
    </citation>
    <scope>NUCLEOTIDE SEQUENCE [LARGE SCALE GENOMIC DNA]</scope>
    <source>
        <strain evidence="11">Cflorida</strain>
    </source>
</reference>
<proteinExistence type="predicted"/>
<feature type="non-terminal residue" evidence="11">
    <location>
        <position position="535"/>
    </location>
</feature>
<evidence type="ECO:0000256" key="1">
    <source>
        <dbReference type="ARBA" id="ARBA00022670"/>
    </source>
</evidence>
<dbReference type="CDD" id="cd09274">
    <property type="entry name" value="RNase_HI_RT_Ty3"/>
    <property type="match status" value="1"/>
</dbReference>
<organism evidence="11 12">
    <name type="scientific">Erysiphe pulchra</name>
    <dbReference type="NCBI Taxonomy" id="225359"/>
    <lineage>
        <taxon>Eukaryota</taxon>
        <taxon>Fungi</taxon>
        <taxon>Dikarya</taxon>
        <taxon>Ascomycota</taxon>
        <taxon>Pezizomycotina</taxon>
        <taxon>Leotiomycetes</taxon>
        <taxon>Erysiphales</taxon>
        <taxon>Erysiphaceae</taxon>
        <taxon>Erysiphe</taxon>
    </lineage>
</organism>
<dbReference type="EMBL" id="PEDP01005737">
    <property type="protein sequence ID" value="POS81945.1"/>
    <property type="molecule type" value="Genomic_DNA"/>
</dbReference>
<accession>A0A2S4PIV2</accession>
<evidence type="ECO:0000256" key="6">
    <source>
        <dbReference type="ARBA" id="ARBA00022759"/>
    </source>
</evidence>
<protein>
    <submittedName>
        <fullName evidence="11">Uncharacterized protein</fullName>
    </submittedName>
</protein>
<dbReference type="SUPFAM" id="SSF56672">
    <property type="entry name" value="DNA/RNA polymerases"/>
    <property type="match status" value="1"/>
</dbReference>
<name>A0A2S4PIV2_9PEZI</name>
<comment type="caution">
    <text evidence="11">The sequence shown here is derived from an EMBL/GenBank/DDBJ whole genome shotgun (WGS) entry which is preliminary data.</text>
</comment>
<dbReference type="InterPro" id="IPR051320">
    <property type="entry name" value="Viral_Replic_Matur_Polypro"/>
</dbReference>
<keyword evidence="7" id="KW-0378">Hydrolase</keyword>
<dbReference type="Proteomes" id="UP000237438">
    <property type="component" value="Unassembled WGS sequence"/>
</dbReference>
<evidence type="ECO:0000313" key="12">
    <source>
        <dbReference type="Proteomes" id="UP000237438"/>
    </source>
</evidence>
<dbReference type="Pfam" id="PF00078">
    <property type="entry name" value="RVT_1"/>
    <property type="match status" value="1"/>
</dbReference>
<sequence length="535" mass="61913">EDDPKNRLPYPTTRRPWRRPLSKASTIVTDEWFSKSQVEISPYEKKIFDDTKRLLYTYRDLNAVEIKDIPATDLFLHGARLKTGVKPHCEKRIIQQSDRMYERVPIKNGKFSDWSAGARVVEKPGNALDMRITFNYHYVYEALPGTYMELISEIHYYLSLPQHQCFIKMDIKHAYWSIPVRECDRHIYAFFIPGIGQLQPTRMPQGCGTSGFSLQELMQIVWGHIPSIPVHLRGDSNHPIQLQFSADGSEPSLLRPQSEFEAAKRDHLLPRIDLAEIRLSSKKLKLYFNSITALGLVHTAGGIIKPKQSREEKIKALPVPLNQSEVRRFLGMIGTMRRFIVNYSEIARPLSRLQGNVPWQWRACEQVSFDLLKEKVSSVTESNEHDPHKGCFLYSDVSSYAAGCCITQKRLVKGSKSKRQQEHPILFDSFIFNHTERKYGTYKRDIFGIVSFCRKYAWMLRTQEQSIIFTDHKPLTHFMDSHLVFGIYSRWADELNLLNVRIEYISGTKNKVADALSRTIFPNEDCSIDNVLSSM</sequence>
<dbReference type="GO" id="GO:0003964">
    <property type="term" value="F:RNA-directed DNA polymerase activity"/>
    <property type="evidence" value="ECO:0007669"/>
    <property type="project" value="UniProtKB-KW"/>
</dbReference>
<dbReference type="Pfam" id="PF17917">
    <property type="entry name" value="RT_RNaseH"/>
    <property type="match status" value="1"/>
</dbReference>
<dbReference type="PANTHER" id="PTHR33064">
    <property type="entry name" value="POL PROTEIN"/>
    <property type="match status" value="1"/>
</dbReference>
<evidence type="ECO:0000256" key="7">
    <source>
        <dbReference type="ARBA" id="ARBA00022801"/>
    </source>
</evidence>
<gene>
    <name evidence="11" type="ORF">EPUL_005678</name>
</gene>
<keyword evidence="12" id="KW-1185">Reference proteome</keyword>
<dbReference type="GO" id="GO:0004519">
    <property type="term" value="F:endonuclease activity"/>
    <property type="evidence" value="ECO:0007669"/>
    <property type="project" value="UniProtKB-KW"/>
</dbReference>
<evidence type="ECO:0000313" key="11">
    <source>
        <dbReference type="EMBL" id="POS81945.1"/>
    </source>
</evidence>